<dbReference type="Proteomes" id="UP000673375">
    <property type="component" value="Unassembled WGS sequence"/>
</dbReference>
<sequence>MKKSVKILLSMFGAAAILSAGFALGQRTTADERRVYIADENLRAAIIDEARWNPETGEEEIIENELPTVDQVARIEMIDFSDVRSLEGVQYIKDARRFSYSVTRNDVIDFRPLSEMENLEELYIYSSEEYGHKPLDISSFGNLSNLRRLDLNYYAQVLDFSSLSSLENLETLNATGGGMIELSPLYVSRETREAIIGHPVTYSTQFDGERSVFADLVDTNGAYTFDVEVSLDGDKVTVSDLDVNTARIEFTFYASAETAGFGARTGCSLPIIWY</sequence>
<name>A0ABS4CIR3_9ENTE</name>
<dbReference type="RefSeq" id="WP_209557305.1">
    <property type="nucleotide sequence ID" value="NZ_JAEDXU010000004.1"/>
</dbReference>
<protein>
    <recommendedName>
        <fullName evidence="4">Leucine-rich repeat domain-containing protein</fullName>
    </recommendedName>
</protein>
<dbReference type="SUPFAM" id="SSF52058">
    <property type="entry name" value="L domain-like"/>
    <property type="match status" value="1"/>
</dbReference>
<evidence type="ECO:0000256" key="1">
    <source>
        <dbReference type="SAM" id="SignalP"/>
    </source>
</evidence>
<feature type="signal peptide" evidence="1">
    <location>
        <begin position="1"/>
        <end position="25"/>
    </location>
</feature>
<proteinExistence type="predicted"/>
<gene>
    <name evidence="2" type="ORF">I6N96_09335</name>
</gene>
<feature type="chain" id="PRO_5045088679" description="Leucine-rich repeat domain-containing protein" evidence="1">
    <location>
        <begin position="26"/>
        <end position="274"/>
    </location>
</feature>
<dbReference type="InterPro" id="IPR032675">
    <property type="entry name" value="LRR_dom_sf"/>
</dbReference>
<organism evidence="2 3">
    <name type="scientific">Enterococcus larvae</name>
    <dbReference type="NCBI Taxonomy" id="2794352"/>
    <lineage>
        <taxon>Bacteria</taxon>
        <taxon>Bacillati</taxon>
        <taxon>Bacillota</taxon>
        <taxon>Bacilli</taxon>
        <taxon>Lactobacillales</taxon>
        <taxon>Enterococcaceae</taxon>
        <taxon>Enterococcus</taxon>
    </lineage>
</organism>
<accession>A0ABS4CIR3</accession>
<comment type="caution">
    <text evidence="2">The sequence shown here is derived from an EMBL/GenBank/DDBJ whole genome shotgun (WGS) entry which is preliminary data.</text>
</comment>
<dbReference type="Gene3D" id="3.80.10.10">
    <property type="entry name" value="Ribonuclease Inhibitor"/>
    <property type="match status" value="1"/>
</dbReference>
<evidence type="ECO:0000313" key="3">
    <source>
        <dbReference type="Proteomes" id="UP000673375"/>
    </source>
</evidence>
<evidence type="ECO:0008006" key="4">
    <source>
        <dbReference type="Google" id="ProtNLM"/>
    </source>
</evidence>
<dbReference type="EMBL" id="JAEDXU010000004">
    <property type="protein sequence ID" value="MBP1046487.1"/>
    <property type="molecule type" value="Genomic_DNA"/>
</dbReference>
<reference evidence="2 3" key="1">
    <citation type="submission" date="2020-12" db="EMBL/GenBank/DDBJ databases">
        <title>Vagococcus allomyrinae sp. nov. and Enterococcus lavae sp. nov., isolated from the larvae of Allomyrina dichotoma.</title>
        <authorList>
            <person name="Lee S.D."/>
        </authorList>
    </citation>
    <scope>NUCLEOTIDE SEQUENCE [LARGE SCALE GENOMIC DNA]</scope>
    <source>
        <strain evidence="2 3">BWM-S5</strain>
    </source>
</reference>
<keyword evidence="3" id="KW-1185">Reference proteome</keyword>
<keyword evidence="1" id="KW-0732">Signal</keyword>
<evidence type="ECO:0000313" key="2">
    <source>
        <dbReference type="EMBL" id="MBP1046487.1"/>
    </source>
</evidence>